<dbReference type="PANTHER" id="PTHR11647:SF1">
    <property type="entry name" value="COLLAPSIN RESPONSE MEDIATOR PROTEIN"/>
    <property type="match status" value="1"/>
</dbReference>
<evidence type="ECO:0000313" key="8">
    <source>
        <dbReference type="Proteomes" id="UP000199473"/>
    </source>
</evidence>
<feature type="modified residue" description="N6-carboxylysine" evidence="5">
    <location>
        <position position="158"/>
    </location>
</feature>
<sequence length="476" mass="51725">MTRFDTVIRGGTVATAADVFRADIGILDGRIAAIAERLGDAERSIDATGRLVLPGGIDAHVHIDQVQAPGLASAGARMADGFLSGTRSAAFGGTTCTLSFAVQHRGTSLRAAVEDYHRRAAGNAYLDYSFHLVLADPRPEVLGQELPALVARGHRSLKVYMTYEAMRLSDTQILDVLEVAREQRAVVLVHAENHEIIGWLADRLERRGQTAPRFHATSRPLPVEREATHRALTLGEIAGVPLVIVHVSGAEPLEEIRRARARGVTVIAETCPQYLTLTEQDLDQPDMLGAKVMCSPPPRDTASQAACWRGIEDGTFELFNSDHAPYRFDGEGKLRAGPAAPFRKVSNGVPGLATRLPILFSEGVVTGRISLPRFVALTAANNAAIYGLDRKGRIAIGADADIAIWDPEHRVTITNDLLHHDVDYTPWEGMSVTGWPERVLSRGEMIVEHGELRAKPGRGRFIEQSVSSAFGPRSWT</sequence>
<evidence type="ECO:0000313" key="7">
    <source>
        <dbReference type="EMBL" id="SFL15503.1"/>
    </source>
</evidence>
<evidence type="ECO:0000256" key="2">
    <source>
        <dbReference type="ARBA" id="ARBA00008829"/>
    </source>
</evidence>
<dbReference type="Proteomes" id="UP000199473">
    <property type="component" value="Unassembled WGS sequence"/>
</dbReference>
<evidence type="ECO:0000256" key="5">
    <source>
        <dbReference type="PIRSR" id="PIRSR611778-50"/>
    </source>
</evidence>
<dbReference type="InterPro" id="IPR050378">
    <property type="entry name" value="Metallo-dep_Hydrolases_sf"/>
</dbReference>
<dbReference type="STRING" id="1123062.SAMN02745775_12815"/>
<comment type="PTM">
    <text evidence="5">Carbamylation allows a single lysine to coordinate two divalent metal cations.</text>
</comment>
<dbReference type="RefSeq" id="WP_092963517.1">
    <property type="nucleotide sequence ID" value="NZ_FOSQ01000028.1"/>
</dbReference>
<dbReference type="GO" id="GO:0016812">
    <property type="term" value="F:hydrolase activity, acting on carbon-nitrogen (but not peptide) bonds, in cyclic amides"/>
    <property type="evidence" value="ECO:0007669"/>
    <property type="project" value="TreeGrafter"/>
</dbReference>
<dbReference type="OrthoDB" id="9775759at2"/>
<dbReference type="Gene3D" id="2.30.40.10">
    <property type="entry name" value="Urease, subunit C, domain 1"/>
    <property type="match status" value="1"/>
</dbReference>
<evidence type="ECO:0000259" key="6">
    <source>
        <dbReference type="Pfam" id="PF01979"/>
    </source>
</evidence>
<comment type="similarity">
    <text evidence="2">Belongs to the metallo-dependent hydrolases superfamily. Hydantoinase/dihydropyrimidinase family.</text>
</comment>
<protein>
    <submittedName>
        <fullName evidence="7">Dihydropyrimidinase</fullName>
    </submittedName>
</protein>
<dbReference type="Gene3D" id="3.20.20.140">
    <property type="entry name" value="Metal-dependent hydrolases"/>
    <property type="match status" value="1"/>
</dbReference>
<keyword evidence="3" id="KW-0479">Metal-binding</keyword>
<dbReference type="PANTHER" id="PTHR11647">
    <property type="entry name" value="HYDRANTOINASE/DIHYDROPYRIMIDINASE FAMILY MEMBER"/>
    <property type="match status" value="1"/>
</dbReference>
<feature type="domain" description="Amidohydrolase-related" evidence="6">
    <location>
        <begin position="51"/>
        <end position="445"/>
    </location>
</feature>
<dbReference type="Pfam" id="PF01979">
    <property type="entry name" value="Amidohydro_1"/>
    <property type="match status" value="1"/>
</dbReference>
<dbReference type="NCBIfam" id="TIGR02033">
    <property type="entry name" value="D-hydantoinase"/>
    <property type="match status" value="1"/>
</dbReference>
<dbReference type="AlphaFoldDB" id="A0A1I4FDF6"/>
<comment type="cofactor">
    <cofactor evidence="1">
        <name>Zn(2+)</name>
        <dbReference type="ChEBI" id="CHEBI:29105"/>
    </cofactor>
</comment>
<keyword evidence="4" id="KW-0378">Hydrolase</keyword>
<name>A0A1I4FDF6_9PROT</name>
<dbReference type="SUPFAM" id="SSF51556">
    <property type="entry name" value="Metallo-dependent hydrolases"/>
    <property type="match status" value="1"/>
</dbReference>
<dbReference type="SUPFAM" id="SSF51338">
    <property type="entry name" value="Composite domain of metallo-dependent hydrolases"/>
    <property type="match status" value="2"/>
</dbReference>
<gene>
    <name evidence="7" type="ORF">SAMN02745775_12815</name>
</gene>
<dbReference type="InterPro" id="IPR032466">
    <property type="entry name" value="Metal_Hydrolase"/>
</dbReference>
<evidence type="ECO:0000256" key="3">
    <source>
        <dbReference type="ARBA" id="ARBA00022723"/>
    </source>
</evidence>
<reference evidence="7 8" key="1">
    <citation type="submission" date="2016-10" db="EMBL/GenBank/DDBJ databases">
        <authorList>
            <person name="de Groot N.N."/>
        </authorList>
    </citation>
    <scope>NUCLEOTIDE SEQUENCE [LARGE SCALE GENOMIC DNA]</scope>
    <source>
        <strain evidence="7 8">DSM 19981</strain>
    </source>
</reference>
<proteinExistence type="inferred from homology"/>
<keyword evidence="8" id="KW-1185">Reference proteome</keyword>
<accession>A0A1I4FDF6</accession>
<dbReference type="InterPro" id="IPR011059">
    <property type="entry name" value="Metal-dep_hydrolase_composite"/>
</dbReference>
<organism evidence="7 8">
    <name type="scientific">Falsiroseomonas stagni DSM 19981</name>
    <dbReference type="NCBI Taxonomy" id="1123062"/>
    <lineage>
        <taxon>Bacteria</taxon>
        <taxon>Pseudomonadati</taxon>
        <taxon>Pseudomonadota</taxon>
        <taxon>Alphaproteobacteria</taxon>
        <taxon>Acetobacterales</taxon>
        <taxon>Roseomonadaceae</taxon>
        <taxon>Falsiroseomonas</taxon>
    </lineage>
</organism>
<dbReference type="InterPro" id="IPR006680">
    <property type="entry name" value="Amidohydro-rel"/>
</dbReference>
<dbReference type="InterPro" id="IPR011778">
    <property type="entry name" value="Hydantoinase/dihydroPyrase"/>
</dbReference>
<dbReference type="GO" id="GO:0005829">
    <property type="term" value="C:cytosol"/>
    <property type="evidence" value="ECO:0007669"/>
    <property type="project" value="TreeGrafter"/>
</dbReference>
<dbReference type="NCBIfam" id="NF009941">
    <property type="entry name" value="PRK13404.1"/>
    <property type="match status" value="1"/>
</dbReference>
<dbReference type="FunFam" id="3.20.20.140:FF:000174">
    <property type="entry name" value="Dihydropyrimidinase-related protein 2"/>
    <property type="match status" value="1"/>
</dbReference>
<dbReference type="CDD" id="cd01314">
    <property type="entry name" value="D-HYD"/>
    <property type="match status" value="1"/>
</dbReference>
<dbReference type="GO" id="GO:0046872">
    <property type="term" value="F:metal ion binding"/>
    <property type="evidence" value="ECO:0007669"/>
    <property type="project" value="UniProtKB-KW"/>
</dbReference>
<evidence type="ECO:0000256" key="4">
    <source>
        <dbReference type="ARBA" id="ARBA00022801"/>
    </source>
</evidence>
<dbReference type="EMBL" id="FOSQ01000028">
    <property type="protein sequence ID" value="SFL15503.1"/>
    <property type="molecule type" value="Genomic_DNA"/>
</dbReference>
<evidence type="ECO:0000256" key="1">
    <source>
        <dbReference type="ARBA" id="ARBA00001947"/>
    </source>
</evidence>